<evidence type="ECO:0000313" key="1">
    <source>
        <dbReference type="EMBL" id="VAW27554.1"/>
    </source>
</evidence>
<name>A0A3B0V689_9ZZZZ</name>
<proteinExistence type="predicted"/>
<reference evidence="1" key="1">
    <citation type="submission" date="2018-06" db="EMBL/GenBank/DDBJ databases">
        <authorList>
            <person name="Zhirakovskaya E."/>
        </authorList>
    </citation>
    <scope>NUCLEOTIDE SEQUENCE</scope>
</reference>
<dbReference type="AlphaFoldDB" id="A0A3B0V689"/>
<dbReference type="EMBL" id="UOET01000127">
    <property type="protein sequence ID" value="VAW27554.1"/>
    <property type="molecule type" value="Genomic_DNA"/>
</dbReference>
<organism evidence="1">
    <name type="scientific">hydrothermal vent metagenome</name>
    <dbReference type="NCBI Taxonomy" id="652676"/>
    <lineage>
        <taxon>unclassified sequences</taxon>
        <taxon>metagenomes</taxon>
        <taxon>ecological metagenomes</taxon>
    </lineage>
</organism>
<protein>
    <submittedName>
        <fullName evidence="1">Uncharacterized protein</fullName>
    </submittedName>
</protein>
<sequence>MKKYIFLVSILTFSIAVQGRSRSGISMEAGAAYYYPFMLSLTPLYDIKLVMNGNDDNSDPHAGSYRNLPDNRFSLSFQAGVEYLFK</sequence>
<accession>A0A3B0V689</accession>
<gene>
    <name evidence="1" type="ORF">MNBD_BACTEROID07-292</name>
</gene>